<evidence type="ECO:0000256" key="1">
    <source>
        <dbReference type="PROSITE-ProRule" id="PRU10141"/>
    </source>
</evidence>
<accession>A0A3M8LA27</accession>
<gene>
    <name evidence="4" type="ORF">EEJ31_08075</name>
</gene>
<feature type="region of interest" description="Disordered" evidence="2">
    <location>
        <begin position="268"/>
        <end position="287"/>
    </location>
</feature>
<dbReference type="InterPro" id="IPR017441">
    <property type="entry name" value="Protein_kinase_ATP_BS"/>
</dbReference>
<evidence type="ECO:0000256" key="2">
    <source>
        <dbReference type="SAM" id="MobiDB-lite"/>
    </source>
</evidence>
<evidence type="ECO:0000313" key="4">
    <source>
        <dbReference type="EMBL" id="RNE62353.1"/>
    </source>
</evidence>
<dbReference type="Proteomes" id="UP000279859">
    <property type="component" value="Unassembled WGS sequence"/>
</dbReference>
<proteinExistence type="predicted"/>
<keyword evidence="1" id="KW-0067">ATP-binding</keyword>
<organism evidence="4 5">
    <name type="scientific">Cryobacterium tepidiphilum</name>
    <dbReference type="NCBI Taxonomy" id="2486026"/>
    <lineage>
        <taxon>Bacteria</taxon>
        <taxon>Bacillati</taxon>
        <taxon>Actinomycetota</taxon>
        <taxon>Actinomycetes</taxon>
        <taxon>Micrococcales</taxon>
        <taxon>Microbacteriaceae</taxon>
        <taxon>Cryobacterium</taxon>
    </lineage>
</organism>
<dbReference type="RefSeq" id="WP_123045801.1">
    <property type="nucleotide sequence ID" value="NZ_RDSR01000011.1"/>
</dbReference>
<dbReference type="EMBL" id="RDSR01000011">
    <property type="protein sequence ID" value="RNE62353.1"/>
    <property type="molecule type" value="Genomic_DNA"/>
</dbReference>
<evidence type="ECO:0000259" key="3">
    <source>
        <dbReference type="PROSITE" id="PS50011"/>
    </source>
</evidence>
<dbReference type="OrthoDB" id="5125808at2"/>
<dbReference type="GO" id="GO:0005524">
    <property type="term" value="F:ATP binding"/>
    <property type="evidence" value="ECO:0007669"/>
    <property type="project" value="UniProtKB-UniRule"/>
</dbReference>
<dbReference type="PROSITE" id="PS50011">
    <property type="entry name" value="PROTEIN_KINASE_DOM"/>
    <property type="match status" value="1"/>
</dbReference>
<name>A0A3M8LA27_9MICO</name>
<reference evidence="4 5" key="1">
    <citation type="submission" date="2018-11" db="EMBL/GenBank/DDBJ databases">
        <title>Cryobacterium sp. nov., isolated from rhizosphere soil of lettuce.</title>
        <authorList>
            <person name="Wang Y."/>
        </authorList>
    </citation>
    <scope>NUCLEOTIDE SEQUENCE [LARGE SCALE GENOMIC DNA]</scope>
    <source>
        <strain evidence="4 5">NEAU-85</strain>
    </source>
</reference>
<keyword evidence="5" id="KW-1185">Reference proteome</keyword>
<keyword evidence="1" id="KW-0547">Nucleotide-binding</keyword>
<feature type="binding site" evidence="1">
    <location>
        <position position="45"/>
    </location>
    <ligand>
        <name>ATP</name>
        <dbReference type="ChEBI" id="CHEBI:30616"/>
    </ligand>
</feature>
<dbReference type="PROSITE" id="PS00107">
    <property type="entry name" value="PROTEIN_KINASE_ATP"/>
    <property type="match status" value="1"/>
</dbReference>
<dbReference type="Gene3D" id="1.10.510.10">
    <property type="entry name" value="Transferase(Phosphotransferase) domain 1"/>
    <property type="match status" value="1"/>
</dbReference>
<evidence type="ECO:0000313" key="5">
    <source>
        <dbReference type="Proteomes" id="UP000279859"/>
    </source>
</evidence>
<sequence length="500" mass="51098">MEIPGQERIAGYRIIRRLGAGSHSELYLGHADEADANGGAAVIVKVFHPSTDQDLIGDQVSVLTRAAPGSFARLVDLATQPGGVVVLVVERLTGPALPAVLEGRTRIAPGEAVTVLAPVVVALASLHALGFAHTTLSRATVRFQADGRPYVTGLGGLRRLPGFGGRHGQDAAEPGDGASRFDLIRADYARLALLMRGVFDTLHQTDAAARRAEALVAWFEMTATAVPFQPSLDELERRLFAWSPAAAVSLTESATPAPPVPARVDAVAAGSAPQRPGGPPMGAPATVAGAAAGRSSLVLRLGSALERSPLRLAADRVRVLAAARRGPLIVLACVATAATVLALTLMPPSPPAPAAQVPSGRSDEAAPVPSEPGPQRVVSSGEADAPASTGAIAGDDPVRAARALLAGRIGCLAAASVTCLDAFDQAGSAILEADTHAIDTGSSQPDASFTAGDVGELREHSGDLAIVALQRTASKGGDSEPASLLLVKGEAGWRLRQVFD</sequence>
<dbReference type="AlphaFoldDB" id="A0A3M8LA27"/>
<dbReference type="SUPFAM" id="SSF56112">
    <property type="entry name" value="Protein kinase-like (PK-like)"/>
    <property type="match status" value="1"/>
</dbReference>
<protein>
    <recommendedName>
        <fullName evidence="3">Protein kinase domain-containing protein</fullName>
    </recommendedName>
</protein>
<dbReference type="InterPro" id="IPR000719">
    <property type="entry name" value="Prot_kinase_dom"/>
</dbReference>
<feature type="domain" description="Protein kinase" evidence="3">
    <location>
        <begin position="12"/>
        <end position="260"/>
    </location>
</feature>
<comment type="caution">
    <text evidence="4">The sequence shown here is derived from an EMBL/GenBank/DDBJ whole genome shotgun (WGS) entry which is preliminary data.</text>
</comment>
<dbReference type="InterPro" id="IPR011009">
    <property type="entry name" value="Kinase-like_dom_sf"/>
</dbReference>
<dbReference type="GO" id="GO:0004672">
    <property type="term" value="F:protein kinase activity"/>
    <property type="evidence" value="ECO:0007669"/>
    <property type="project" value="InterPro"/>
</dbReference>
<feature type="region of interest" description="Disordered" evidence="2">
    <location>
        <begin position="349"/>
        <end position="392"/>
    </location>
</feature>